<keyword evidence="2" id="KW-0614">Plasmid</keyword>
<sequence>MLPTSVQTSSTIPLTRAALAIGRLDQRLRNHPLQSAILFRERLEAARACAAVDGHLIDPWHLAAELEGLKPRIVGENAYDRGNVIDAAKAAFDQYLWLTRPTSEQTTRLESALAALDNAAIANGPLLGAAQAFHRWIDGGRDRSSMRGALVRFWQESTVLHCPLPLVAARAFAGEAPWEPRRWTPLFLACLADEAEAIERRTIAFEQAWRVARAQTRVQRRTSRARTALDLIAAFPVISAFRLSELLGVSLKGAYLYLERFLADGLVVEVTHRSARRLFALKGLEPLRDAVAPPRRPLPGRKRGRPRRDAVEAGTFSAVDLAPPSDPSPSPEPIDYAALEEALAAADAAIARFRKVIE</sequence>
<name>A0A1D8UXT0_9PROT</name>
<evidence type="ECO:0008006" key="4">
    <source>
        <dbReference type="Google" id="ProtNLM"/>
    </source>
</evidence>
<feature type="region of interest" description="Disordered" evidence="1">
    <location>
        <begin position="291"/>
        <end position="311"/>
    </location>
</feature>
<gene>
    <name evidence="2" type="ORF">A0U89_14080</name>
</gene>
<dbReference type="AlphaFoldDB" id="A0A1D8UXT0"/>
<dbReference type="KEGG" id="kba:A0U89_14080"/>
<proteinExistence type="predicted"/>
<organism evidence="2 3">
    <name type="scientific">Kozakia baliensis</name>
    <dbReference type="NCBI Taxonomy" id="153496"/>
    <lineage>
        <taxon>Bacteria</taxon>
        <taxon>Pseudomonadati</taxon>
        <taxon>Pseudomonadota</taxon>
        <taxon>Alphaproteobacteria</taxon>
        <taxon>Acetobacterales</taxon>
        <taxon>Acetobacteraceae</taxon>
        <taxon>Kozakia</taxon>
    </lineage>
</organism>
<reference evidence="2 3" key="1">
    <citation type="journal article" date="2016" name="Microb. Cell Fact.">
        <title>Dissection of exopolysaccharide biosynthesis in Kozakia baliensis.</title>
        <authorList>
            <person name="Brandt J.U."/>
            <person name="Jakob F."/>
            <person name="Behr J."/>
            <person name="Geissler A.J."/>
            <person name="Vogel R.F."/>
        </authorList>
    </citation>
    <scope>NUCLEOTIDE SEQUENCE [LARGE SCALE GENOMIC DNA]</scope>
    <source>
        <strain evidence="2 3">DSM 14400</strain>
        <plasmid evidence="3">Plasmid pkb14400_1</plasmid>
    </source>
</reference>
<dbReference type="EMBL" id="CP014675">
    <property type="protein sequence ID" value="AOX18440.1"/>
    <property type="molecule type" value="Genomic_DNA"/>
</dbReference>
<evidence type="ECO:0000313" key="2">
    <source>
        <dbReference type="EMBL" id="AOX18440.1"/>
    </source>
</evidence>
<geneLocation type="plasmid" evidence="3">
    <name>pkb14400_1</name>
</geneLocation>
<dbReference type="OrthoDB" id="7223349at2"/>
<protein>
    <recommendedName>
        <fullName evidence="4">HTH DNA binding domain-containing protein</fullName>
    </recommendedName>
</protein>
<dbReference type="RefSeq" id="WP_070403922.1">
    <property type="nucleotide sequence ID" value="NZ_BJVW01000038.1"/>
</dbReference>
<evidence type="ECO:0000313" key="3">
    <source>
        <dbReference type="Proteomes" id="UP000179145"/>
    </source>
</evidence>
<accession>A0A1D8UXT0</accession>
<keyword evidence="3" id="KW-1185">Reference proteome</keyword>
<evidence type="ECO:0000256" key="1">
    <source>
        <dbReference type="SAM" id="MobiDB-lite"/>
    </source>
</evidence>
<dbReference type="Proteomes" id="UP000179145">
    <property type="component" value="Plasmid pKB14400_1"/>
</dbReference>